<evidence type="ECO:0000256" key="3">
    <source>
        <dbReference type="ARBA" id="ARBA00023163"/>
    </source>
</evidence>
<keyword evidence="3" id="KW-0804">Transcription</keyword>
<dbReference type="PROSITE" id="PS00622">
    <property type="entry name" value="HTH_LUXR_1"/>
    <property type="match status" value="1"/>
</dbReference>
<dbReference type="PROSITE" id="PS50043">
    <property type="entry name" value="HTH_LUXR_2"/>
    <property type="match status" value="1"/>
</dbReference>
<protein>
    <submittedName>
        <fullName evidence="5">LuxR family transcriptional regulator</fullName>
    </submittedName>
</protein>
<dbReference type="InterPro" id="IPR000792">
    <property type="entry name" value="Tscrpt_reg_LuxR_C"/>
</dbReference>
<evidence type="ECO:0000313" key="6">
    <source>
        <dbReference type="Proteomes" id="UP000583752"/>
    </source>
</evidence>
<keyword evidence="1" id="KW-0805">Transcription regulation</keyword>
<dbReference type="CDD" id="cd06170">
    <property type="entry name" value="LuxR_C_like"/>
    <property type="match status" value="1"/>
</dbReference>
<evidence type="ECO:0000256" key="2">
    <source>
        <dbReference type="ARBA" id="ARBA00023125"/>
    </source>
</evidence>
<feature type="domain" description="HTH luxR-type" evidence="4">
    <location>
        <begin position="169"/>
        <end position="234"/>
    </location>
</feature>
<dbReference type="PANTHER" id="PTHR44688">
    <property type="entry name" value="DNA-BINDING TRANSCRIPTIONAL ACTIVATOR DEVR_DOSR"/>
    <property type="match status" value="1"/>
</dbReference>
<dbReference type="Pfam" id="PF03472">
    <property type="entry name" value="Autoind_bind"/>
    <property type="match status" value="1"/>
</dbReference>
<dbReference type="SUPFAM" id="SSF75516">
    <property type="entry name" value="Pheromone-binding domain of LuxR-like quorum-sensing transcription factors"/>
    <property type="match status" value="1"/>
</dbReference>
<dbReference type="InterPro" id="IPR036388">
    <property type="entry name" value="WH-like_DNA-bd_sf"/>
</dbReference>
<dbReference type="Pfam" id="PF00196">
    <property type="entry name" value="GerE"/>
    <property type="match status" value="1"/>
</dbReference>
<dbReference type="PRINTS" id="PR00038">
    <property type="entry name" value="HTHLUXR"/>
</dbReference>
<dbReference type="InterPro" id="IPR016032">
    <property type="entry name" value="Sig_transdc_resp-reg_C-effctor"/>
</dbReference>
<dbReference type="Proteomes" id="UP000583752">
    <property type="component" value="Unassembled WGS sequence"/>
</dbReference>
<evidence type="ECO:0000256" key="1">
    <source>
        <dbReference type="ARBA" id="ARBA00023015"/>
    </source>
</evidence>
<keyword evidence="2" id="KW-0238">DNA-binding</keyword>
<dbReference type="PANTHER" id="PTHR44688:SF16">
    <property type="entry name" value="DNA-BINDING TRANSCRIPTIONAL ACTIVATOR DEVR_DOSR"/>
    <property type="match status" value="1"/>
</dbReference>
<keyword evidence="6" id="KW-1185">Reference proteome</keyword>
<name>A0A848HRS5_9BURK</name>
<comment type="caution">
    <text evidence="5">The sequence shown here is derived from an EMBL/GenBank/DDBJ whole genome shotgun (WGS) entry which is preliminary data.</text>
</comment>
<organism evidence="5 6">
    <name type="scientific">Massilia polaris</name>
    <dbReference type="NCBI Taxonomy" id="2728846"/>
    <lineage>
        <taxon>Bacteria</taxon>
        <taxon>Pseudomonadati</taxon>
        <taxon>Pseudomonadota</taxon>
        <taxon>Betaproteobacteria</taxon>
        <taxon>Burkholderiales</taxon>
        <taxon>Oxalobacteraceae</taxon>
        <taxon>Telluria group</taxon>
        <taxon>Massilia</taxon>
    </lineage>
</organism>
<accession>A0A848HRS5</accession>
<dbReference type="AlphaFoldDB" id="A0A848HRS5"/>
<dbReference type="GO" id="GO:0003677">
    <property type="term" value="F:DNA binding"/>
    <property type="evidence" value="ECO:0007669"/>
    <property type="project" value="UniProtKB-KW"/>
</dbReference>
<evidence type="ECO:0000313" key="5">
    <source>
        <dbReference type="EMBL" id="NML62830.1"/>
    </source>
</evidence>
<dbReference type="InterPro" id="IPR005143">
    <property type="entry name" value="TF_LuxR_autoind-bd_dom"/>
</dbReference>
<gene>
    <name evidence="5" type="ORF">HHL21_17450</name>
</gene>
<dbReference type="SMART" id="SM00421">
    <property type="entry name" value="HTH_LUXR"/>
    <property type="match status" value="1"/>
</dbReference>
<reference evidence="5 6" key="1">
    <citation type="submission" date="2020-04" db="EMBL/GenBank/DDBJ databases">
        <title>Massilia sp. RP-1-19 isolated from soil.</title>
        <authorList>
            <person name="Dahal R.H."/>
        </authorList>
    </citation>
    <scope>NUCLEOTIDE SEQUENCE [LARGE SCALE GENOMIC DNA]</scope>
    <source>
        <strain evidence="5 6">RP-1-19</strain>
    </source>
</reference>
<proteinExistence type="predicted"/>
<dbReference type="Gene3D" id="3.30.450.80">
    <property type="entry name" value="Transcription factor LuxR-like, autoinducer-binding domain"/>
    <property type="match status" value="1"/>
</dbReference>
<dbReference type="EMBL" id="JABBGG010000010">
    <property type="protein sequence ID" value="NML62830.1"/>
    <property type="molecule type" value="Genomic_DNA"/>
</dbReference>
<dbReference type="Gene3D" id="1.10.10.10">
    <property type="entry name" value="Winged helix-like DNA-binding domain superfamily/Winged helix DNA-binding domain"/>
    <property type="match status" value="1"/>
</dbReference>
<dbReference type="InterPro" id="IPR036693">
    <property type="entry name" value="TF_LuxR_autoind-bd_dom_sf"/>
</dbReference>
<evidence type="ECO:0000259" key="4">
    <source>
        <dbReference type="PROSITE" id="PS50043"/>
    </source>
</evidence>
<sequence>MIDWQDAHLQAFLSARNETEFFASLAKAVKELGFDYCAYGMRKPLPLSNPKTFMLNNYAPAWQERYVAEDYLSIDPTVAHGMRSVLPLVWSDSVFQDCRHFWEDANSHGVRVGWAQSSFDARGVAGLLSLARSEEPLSEAELRHNAPRMAWLVQLAHERMTSLLSAKGGSDEPVVLTAREIDVLRWTADGKTSSEVGEIMNISERTVNFHVNNTIAKLGTTNKTAAVIKAAMLRLL</sequence>
<dbReference type="SUPFAM" id="SSF46894">
    <property type="entry name" value="C-terminal effector domain of the bipartite response regulators"/>
    <property type="match status" value="1"/>
</dbReference>
<dbReference type="GO" id="GO:0006355">
    <property type="term" value="P:regulation of DNA-templated transcription"/>
    <property type="evidence" value="ECO:0007669"/>
    <property type="project" value="InterPro"/>
</dbReference>